<dbReference type="InterPro" id="IPR011059">
    <property type="entry name" value="Metal-dep_hydrolase_composite"/>
</dbReference>
<protein>
    <submittedName>
        <fullName evidence="1">Uncharacterized protein</fullName>
    </submittedName>
</protein>
<dbReference type="EMBL" id="UINC01075789">
    <property type="protein sequence ID" value="SVC14321.1"/>
    <property type="molecule type" value="Genomic_DNA"/>
</dbReference>
<dbReference type="GO" id="GO:0016810">
    <property type="term" value="F:hydrolase activity, acting on carbon-nitrogen (but not peptide) bonds"/>
    <property type="evidence" value="ECO:0007669"/>
    <property type="project" value="InterPro"/>
</dbReference>
<accession>A0A382JUU4</accession>
<dbReference type="AlphaFoldDB" id="A0A382JUU4"/>
<name>A0A382JUU4_9ZZZZ</name>
<sequence>MLDLLIKNGLIIDGTGSPGFYGSIGVEKDTIRMFRGDVSDMVSQKTI</sequence>
<reference evidence="1" key="1">
    <citation type="submission" date="2018-05" db="EMBL/GenBank/DDBJ databases">
        <authorList>
            <person name="Lanie J.A."/>
            <person name="Ng W.-L."/>
            <person name="Kazmierczak K.M."/>
            <person name="Andrzejewski T.M."/>
            <person name="Davidsen T.M."/>
            <person name="Wayne K.J."/>
            <person name="Tettelin H."/>
            <person name="Glass J.I."/>
            <person name="Rusch D."/>
            <person name="Podicherti R."/>
            <person name="Tsui H.-C.T."/>
            <person name="Winkler M.E."/>
        </authorList>
    </citation>
    <scope>NUCLEOTIDE SEQUENCE</scope>
</reference>
<dbReference type="Gene3D" id="2.30.40.10">
    <property type="entry name" value="Urease, subunit C, domain 1"/>
    <property type="match status" value="1"/>
</dbReference>
<gene>
    <name evidence="1" type="ORF">METZ01_LOCUS267175</name>
</gene>
<dbReference type="SUPFAM" id="SSF51338">
    <property type="entry name" value="Composite domain of metallo-dependent hydrolases"/>
    <property type="match status" value="1"/>
</dbReference>
<proteinExistence type="predicted"/>
<feature type="non-terminal residue" evidence="1">
    <location>
        <position position="47"/>
    </location>
</feature>
<evidence type="ECO:0000313" key="1">
    <source>
        <dbReference type="EMBL" id="SVC14321.1"/>
    </source>
</evidence>
<organism evidence="1">
    <name type="scientific">marine metagenome</name>
    <dbReference type="NCBI Taxonomy" id="408172"/>
    <lineage>
        <taxon>unclassified sequences</taxon>
        <taxon>metagenomes</taxon>
        <taxon>ecological metagenomes</taxon>
    </lineage>
</organism>